<comment type="caution">
    <text evidence="2">The sequence shown here is derived from an EMBL/GenBank/DDBJ whole genome shotgun (WGS) entry which is preliminary data.</text>
</comment>
<feature type="region of interest" description="Disordered" evidence="1">
    <location>
        <begin position="1"/>
        <end position="30"/>
    </location>
</feature>
<proteinExistence type="predicted"/>
<evidence type="ECO:0000313" key="2">
    <source>
        <dbReference type="EMBL" id="KAH7115886.1"/>
    </source>
</evidence>
<dbReference type="Proteomes" id="UP000700596">
    <property type="component" value="Unassembled WGS sequence"/>
</dbReference>
<keyword evidence="3" id="KW-1185">Reference proteome</keyword>
<organism evidence="2 3">
    <name type="scientific">Dendryphion nanum</name>
    <dbReference type="NCBI Taxonomy" id="256645"/>
    <lineage>
        <taxon>Eukaryota</taxon>
        <taxon>Fungi</taxon>
        <taxon>Dikarya</taxon>
        <taxon>Ascomycota</taxon>
        <taxon>Pezizomycotina</taxon>
        <taxon>Dothideomycetes</taxon>
        <taxon>Pleosporomycetidae</taxon>
        <taxon>Pleosporales</taxon>
        <taxon>Torulaceae</taxon>
        <taxon>Dendryphion</taxon>
    </lineage>
</organism>
<feature type="compositionally biased region" description="Basic residues" evidence="1">
    <location>
        <begin position="1"/>
        <end position="14"/>
    </location>
</feature>
<accession>A0A9P9DBP5</accession>
<evidence type="ECO:0000313" key="3">
    <source>
        <dbReference type="Proteomes" id="UP000700596"/>
    </source>
</evidence>
<dbReference type="AlphaFoldDB" id="A0A9P9DBP5"/>
<name>A0A9P9DBP5_9PLEO</name>
<evidence type="ECO:0008006" key="4">
    <source>
        <dbReference type="Google" id="ProtNLM"/>
    </source>
</evidence>
<sequence>MRLPKFLRRAKRTTPPRGSRPATSAFSSDEDIEDLTDHLDSLSMDGYMEPAHPTFPFYDLPLELRQQIYTLASDDYKDLVTRTQDQLRVIISDVERPRNRLTLPCLAPITYASIRTYAEAVPMTMRNVTFVLKNSDSIIHFIKMLQRIPGGRGFYYVRAVMFEYIEKFSITGRSRKAEDLIAMLQTAETHSQLFQFIQPFHRPPSLKLFPRDLLTLLPRVVDLTVEISAYRLINNSAITSTLPTSLLPFSIFLNNCHVEDVFKIPGIKRICFKCVNADLYRGPRMWGDLILWLDSKSVECAAEGVELNYRVMNFAHRKNDQRRMRGNSF</sequence>
<reference evidence="2" key="1">
    <citation type="journal article" date="2021" name="Nat. Commun.">
        <title>Genetic determinants of endophytism in the Arabidopsis root mycobiome.</title>
        <authorList>
            <person name="Mesny F."/>
            <person name="Miyauchi S."/>
            <person name="Thiergart T."/>
            <person name="Pickel B."/>
            <person name="Atanasova L."/>
            <person name="Karlsson M."/>
            <person name="Huettel B."/>
            <person name="Barry K.W."/>
            <person name="Haridas S."/>
            <person name="Chen C."/>
            <person name="Bauer D."/>
            <person name="Andreopoulos W."/>
            <person name="Pangilinan J."/>
            <person name="LaButti K."/>
            <person name="Riley R."/>
            <person name="Lipzen A."/>
            <person name="Clum A."/>
            <person name="Drula E."/>
            <person name="Henrissat B."/>
            <person name="Kohler A."/>
            <person name="Grigoriev I.V."/>
            <person name="Martin F.M."/>
            <person name="Hacquard S."/>
        </authorList>
    </citation>
    <scope>NUCLEOTIDE SEQUENCE</scope>
    <source>
        <strain evidence="2">MPI-CAGE-CH-0243</strain>
    </source>
</reference>
<evidence type="ECO:0000256" key="1">
    <source>
        <dbReference type="SAM" id="MobiDB-lite"/>
    </source>
</evidence>
<dbReference type="EMBL" id="JAGMWT010000015">
    <property type="protein sequence ID" value="KAH7115886.1"/>
    <property type="molecule type" value="Genomic_DNA"/>
</dbReference>
<protein>
    <recommendedName>
        <fullName evidence="4">F-box domain-containing protein</fullName>
    </recommendedName>
</protein>
<gene>
    <name evidence="2" type="ORF">B0J11DRAFT_538695</name>
</gene>